<dbReference type="GO" id="GO:0009658">
    <property type="term" value="P:chloroplast organization"/>
    <property type="evidence" value="ECO:0007669"/>
    <property type="project" value="TreeGrafter"/>
</dbReference>
<dbReference type="PANTHER" id="PTHR33415:SF12">
    <property type="entry name" value="PROTEIN EMBRYO DEFECTIVE 514"/>
    <property type="match status" value="1"/>
</dbReference>
<dbReference type="Pfam" id="PF11523">
    <property type="entry name" value="DUF3223"/>
    <property type="match status" value="1"/>
</dbReference>
<feature type="compositionally biased region" description="Gly residues" evidence="1">
    <location>
        <begin position="72"/>
        <end position="82"/>
    </location>
</feature>
<sequence>MGVGHSEPDAKIGGGIKAFQVRDLTRCGKADDSADDFSYRKCVDHILPLPENMKTPGYNGNGHGGRGRRVGRGGCRGGGFRR</sequence>
<dbReference type="AlphaFoldDB" id="A0A8X7R284"/>
<accession>A0A8X7R284</accession>
<gene>
    <name evidence="2" type="ORF">Bca52824_060883</name>
</gene>
<dbReference type="OrthoDB" id="409625at2759"/>
<dbReference type="GO" id="GO:1901259">
    <property type="term" value="P:chloroplast rRNA processing"/>
    <property type="evidence" value="ECO:0007669"/>
    <property type="project" value="TreeGrafter"/>
</dbReference>
<comment type="caution">
    <text evidence="2">The sequence shown here is derived from an EMBL/GenBank/DDBJ whole genome shotgun (WGS) entry which is preliminary data.</text>
</comment>
<reference evidence="2 3" key="1">
    <citation type="submission" date="2020-02" db="EMBL/GenBank/DDBJ databases">
        <authorList>
            <person name="Ma Q."/>
            <person name="Huang Y."/>
            <person name="Song X."/>
            <person name="Pei D."/>
        </authorList>
    </citation>
    <scope>NUCLEOTIDE SEQUENCE [LARGE SCALE GENOMIC DNA]</scope>
    <source>
        <strain evidence="2">Sxm20200214</strain>
        <tissue evidence="2">Leaf</tissue>
    </source>
</reference>
<name>A0A8X7R284_BRACI</name>
<evidence type="ECO:0000313" key="2">
    <source>
        <dbReference type="EMBL" id="KAG2278328.1"/>
    </source>
</evidence>
<keyword evidence="3" id="KW-1185">Reference proteome</keyword>
<feature type="region of interest" description="Disordered" evidence="1">
    <location>
        <begin position="50"/>
        <end position="82"/>
    </location>
</feature>
<evidence type="ECO:0000256" key="1">
    <source>
        <dbReference type="SAM" id="MobiDB-lite"/>
    </source>
</evidence>
<evidence type="ECO:0000313" key="3">
    <source>
        <dbReference type="Proteomes" id="UP000886595"/>
    </source>
</evidence>
<dbReference type="Gene3D" id="3.10.450.40">
    <property type="match status" value="1"/>
</dbReference>
<organism evidence="2 3">
    <name type="scientific">Brassica carinata</name>
    <name type="common">Ethiopian mustard</name>
    <name type="synonym">Abyssinian cabbage</name>
    <dbReference type="NCBI Taxonomy" id="52824"/>
    <lineage>
        <taxon>Eukaryota</taxon>
        <taxon>Viridiplantae</taxon>
        <taxon>Streptophyta</taxon>
        <taxon>Embryophyta</taxon>
        <taxon>Tracheophyta</taxon>
        <taxon>Spermatophyta</taxon>
        <taxon>Magnoliopsida</taxon>
        <taxon>eudicotyledons</taxon>
        <taxon>Gunneridae</taxon>
        <taxon>Pentapetalae</taxon>
        <taxon>rosids</taxon>
        <taxon>malvids</taxon>
        <taxon>Brassicales</taxon>
        <taxon>Brassicaceae</taxon>
        <taxon>Brassiceae</taxon>
        <taxon>Brassica</taxon>
    </lineage>
</organism>
<proteinExistence type="predicted"/>
<protein>
    <submittedName>
        <fullName evidence="2">Uncharacterized protein</fullName>
    </submittedName>
</protein>
<dbReference type="GO" id="GO:0017126">
    <property type="term" value="P:nucleologenesis"/>
    <property type="evidence" value="ECO:0007669"/>
    <property type="project" value="TreeGrafter"/>
</dbReference>
<dbReference type="GO" id="GO:0005634">
    <property type="term" value="C:nucleus"/>
    <property type="evidence" value="ECO:0007669"/>
    <property type="project" value="TreeGrafter"/>
</dbReference>
<dbReference type="GO" id="GO:0009507">
    <property type="term" value="C:chloroplast"/>
    <property type="evidence" value="ECO:0007669"/>
    <property type="project" value="TreeGrafter"/>
</dbReference>
<dbReference type="PANTHER" id="PTHR33415">
    <property type="entry name" value="PROTEIN EMBRYO DEFECTIVE 514"/>
    <property type="match status" value="1"/>
</dbReference>
<dbReference type="InterPro" id="IPR044673">
    <property type="entry name" value="DCL-like"/>
</dbReference>
<dbReference type="EMBL" id="JAAMPC010000012">
    <property type="protein sequence ID" value="KAG2278328.1"/>
    <property type="molecule type" value="Genomic_DNA"/>
</dbReference>
<dbReference type="Proteomes" id="UP000886595">
    <property type="component" value="Unassembled WGS sequence"/>
</dbReference>